<dbReference type="Gene3D" id="3.60.20.40">
    <property type="match status" value="1"/>
</dbReference>
<comment type="pathway">
    <text evidence="9">Sulfur metabolism; glutathione metabolism.</text>
</comment>
<evidence type="ECO:0000256" key="10">
    <source>
        <dbReference type="SAM" id="MobiDB-lite"/>
    </source>
</evidence>
<sequence length="582" mass="61776">MQDKRLSRFSALLALTLTLLCAAIPAQGADPDPEGSSGRTEKSLVQAQRFLMAAAHPLATQAGYDVLRKGGDAMDAAIAAQLMLNLVEPQSSGLGGGAFILYYDQSEDRLHSYDGRESAPAGAAPDGFLKDGKPLTYGQAVNSGLAVGVPGLARVLEMAHRAHGVLPWAELFEPAIGRAESGFAVTPRLHLSIEGNRSGLAAHAAAADYFLDEQGRAWPVGHILKNPAFAASLRALAAGGADALYEGEIAESIVRAVRTHERPGSLSMEDLAAYRAIEREPICGPYREYRVCGMAPPGGGLAVQQLLGILEHFPMSQYPPLSVDAVHYFAEAGRLAYADRDYYLADPAFVHVPTQALMDPVYLRARAALIQPELSLGVAEPGKPLKSGPDWGRGQESVQPSTSHLVAVDDQGNVVTMTTSIEAAFGSKIFVRGFLLNNELTDFSRVPRDAQGKWVANRVEPGKRPRSAMSPTMVFRHDQPVVALGAPGGTAIVNFVAQALVGVLDWGLDIQQAIALPHFGSRNACTELEAGTVLGSLAQPLRERGHEICVHELPSGLHGVMLTPQGLQGGADPRREGLALGD</sequence>
<evidence type="ECO:0000256" key="11">
    <source>
        <dbReference type="SAM" id="SignalP"/>
    </source>
</evidence>
<evidence type="ECO:0000256" key="7">
    <source>
        <dbReference type="ARBA" id="ARBA00023315"/>
    </source>
</evidence>
<evidence type="ECO:0000256" key="5">
    <source>
        <dbReference type="ARBA" id="ARBA00022801"/>
    </source>
</evidence>
<dbReference type="PANTHER" id="PTHR43199">
    <property type="entry name" value="GLUTATHIONE HYDROLASE"/>
    <property type="match status" value="1"/>
</dbReference>
<dbReference type="RefSeq" id="WP_226952844.1">
    <property type="nucleotide sequence ID" value="NZ_JACDXW010000001.1"/>
</dbReference>
<dbReference type="EC" id="2.3.2.2" evidence="9"/>
<feature type="chain" id="PRO_5045090988" description="Glutathione hydrolase proenzyme" evidence="11">
    <location>
        <begin position="29"/>
        <end position="582"/>
    </location>
</feature>
<comment type="subunit">
    <text evidence="9">This enzyme consists of two polypeptide chains, which are synthesized in precursor form from a single polypeptide.</text>
</comment>
<keyword evidence="4 9" id="KW-0808">Transferase</keyword>
<reference evidence="12 13" key="1">
    <citation type="submission" date="2020-07" db="EMBL/GenBank/DDBJ databases">
        <title>Pusillimonas sp. nov., isolated from poultry manure in Taiwan.</title>
        <authorList>
            <person name="Lin S.-Y."/>
            <person name="Tang Y.-S."/>
            <person name="Young C.-C."/>
        </authorList>
    </citation>
    <scope>NUCLEOTIDE SEQUENCE [LARGE SCALE GENOMIC DNA]</scope>
    <source>
        <strain evidence="12 13">CC-YST705</strain>
    </source>
</reference>
<keyword evidence="6 9" id="KW-0865">Zymogen</keyword>
<comment type="caution">
    <text evidence="12">The sequence shown here is derived from an EMBL/GenBank/DDBJ whole genome shotgun (WGS) entry which is preliminary data.</text>
</comment>
<evidence type="ECO:0000313" key="13">
    <source>
        <dbReference type="Proteomes" id="UP000776983"/>
    </source>
</evidence>
<keyword evidence="9" id="KW-0317">Glutathione biosynthesis</keyword>
<keyword evidence="5 9" id="KW-0378">Hydrolase</keyword>
<evidence type="ECO:0000256" key="9">
    <source>
        <dbReference type="RuleBase" id="RU368036"/>
    </source>
</evidence>
<gene>
    <name evidence="12" type="primary">ggt</name>
    <name evidence="12" type="ORF">H0484_02450</name>
</gene>
<dbReference type="InterPro" id="IPR000101">
    <property type="entry name" value="GGT_peptidase"/>
</dbReference>
<dbReference type="InterPro" id="IPR029055">
    <property type="entry name" value="Ntn_hydrolases_N"/>
</dbReference>
<evidence type="ECO:0000256" key="4">
    <source>
        <dbReference type="ARBA" id="ARBA00022679"/>
    </source>
</evidence>
<dbReference type="Gene3D" id="1.10.246.130">
    <property type="match status" value="1"/>
</dbReference>
<dbReference type="PANTHER" id="PTHR43199:SF1">
    <property type="entry name" value="GLUTATHIONE HYDROLASE PROENZYME"/>
    <property type="match status" value="1"/>
</dbReference>
<comment type="catalytic activity">
    <reaction evidence="1 9">
        <text>an S-substituted glutathione + H2O = an S-substituted L-cysteinylglycine + L-glutamate</text>
        <dbReference type="Rhea" id="RHEA:59468"/>
        <dbReference type="ChEBI" id="CHEBI:15377"/>
        <dbReference type="ChEBI" id="CHEBI:29985"/>
        <dbReference type="ChEBI" id="CHEBI:90779"/>
        <dbReference type="ChEBI" id="CHEBI:143103"/>
        <dbReference type="EC" id="3.4.19.13"/>
    </reaction>
</comment>
<keyword evidence="11" id="KW-0732">Signal</keyword>
<name>A0ABS8C9A2_9BURK</name>
<comment type="catalytic activity">
    <reaction evidence="2 9">
        <text>glutathione + H2O = L-cysteinylglycine + L-glutamate</text>
        <dbReference type="Rhea" id="RHEA:28807"/>
        <dbReference type="ChEBI" id="CHEBI:15377"/>
        <dbReference type="ChEBI" id="CHEBI:29985"/>
        <dbReference type="ChEBI" id="CHEBI:57925"/>
        <dbReference type="ChEBI" id="CHEBI:61694"/>
        <dbReference type="EC" id="3.4.19.13"/>
    </reaction>
</comment>
<keyword evidence="13" id="KW-1185">Reference proteome</keyword>
<dbReference type="NCBIfam" id="TIGR00066">
    <property type="entry name" value="g_glut_trans"/>
    <property type="match status" value="1"/>
</dbReference>
<dbReference type="InterPro" id="IPR043137">
    <property type="entry name" value="GGT_ssub_C"/>
</dbReference>
<keyword evidence="7 9" id="KW-0012">Acyltransferase</keyword>
<evidence type="ECO:0000313" key="12">
    <source>
        <dbReference type="EMBL" id="MCB5362616.1"/>
    </source>
</evidence>
<proteinExistence type="inferred from homology"/>
<dbReference type="InterPro" id="IPR051792">
    <property type="entry name" value="GGT_bact"/>
</dbReference>
<protein>
    <recommendedName>
        <fullName evidence="9">Glutathione hydrolase proenzyme</fullName>
        <ecNumber evidence="9">2.3.2.2</ecNumber>
        <ecNumber evidence="9">3.4.19.13</ecNumber>
    </recommendedName>
    <component>
        <recommendedName>
            <fullName evidence="9">Glutathione hydrolase large chain</fullName>
        </recommendedName>
    </component>
    <component>
        <recommendedName>
            <fullName evidence="9">Glutathione hydrolase small chain</fullName>
        </recommendedName>
    </component>
</protein>
<evidence type="ECO:0000256" key="2">
    <source>
        <dbReference type="ARBA" id="ARBA00001089"/>
    </source>
</evidence>
<dbReference type="InterPro" id="IPR043138">
    <property type="entry name" value="GGT_lsub"/>
</dbReference>
<comment type="similarity">
    <text evidence="3 9">Belongs to the gamma-glutamyltransferase family.</text>
</comment>
<dbReference type="SUPFAM" id="SSF56235">
    <property type="entry name" value="N-terminal nucleophile aminohydrolases (Ntn hydrolases)"/>
    <property type="match status" value="1"/>
</dbReference>
<dbReference type="Proteomes" id="UP000776983">
    <property type="component" value="Unassembled WGS sequence"/>
</dbReference>
<feature type="region of interest" description="Disordered" evidence="10">
    <location>
        <begin position="380"/>
        <end position="401"/>
    </location>
</feature>
<evidence type="ECO:0000256" key="8">
    <source>
        <dbReference type="ARBA" id="ARBA00047417"/>
    </source>
</evidence>
<evidence type="ECO:0000256" key="1">
    <source>
        <dbReference type="ARBA" id="ARBA00001049"/>
    </source>
</evidence>
<dbReference type="EMBL" id="JACDXW010000001">
    <property type="protein sequence ID" value="MCB5362616.1"/>
    <property type="molecule type" value="Genomic_DNA"/>
</dbReference>
<dbReference type="EC" id="3.4.19.13" evidence="9"/>
<feature type="signal peptide" evidence="11">
    <location>
        <begin position="1"/>
        <end position="28"/>
    </location>
</feature>
<comment type="catalytic activity">
    <reaction evidence="8 9">
        <text>an N-terminal (5-L-glutamyl)-[peptide] + an alpha-amino acid = 5-L-glutamyl amino acid + an N-terminal L-alpha-aminoacyl-[peptide]</text>
        <dbReference type="Rhea" id="RHEA:23904"/>
        <dbReference type="Rhea" id="RHEA-COMP:9780"/>
        <dbReference type="Rhea" id="RHEA-COMP:9795"/>
        <dbReference type="ChEBI" id="CHEBI:77644"/>
        <dbReference type="ChEBI" id="CHEBI:78597"/>
        <dbReference type="ChEBI" id="CHEBI:78599"/>
        <dbReference type="ChEBI" id="CHEBI:78608"/>
        <dbReference type="EC" id="2.3.2.2"/>
    </reaction>
</comment>
<evidence type="ECO:0000256" key="6">
    <source>
        <dbReference type="ARBA" id="ARBA00023145"/>
    </source>
</evidence>
<comment type="PTM">
    <text evidence="9">Cleaved by autocatalysis into a large and a small subunit.</text>
</comment>
<evidence type="ECO:0000256" key="3">
    <source>
        <dbReference type="ARBA" id="ARBA00009381"/>
    </source>
</evidence>
<dbReference type="Pfam" id="PF01019">
    <property type="entry name" value="G_glu_transpept"/>
    <property type="match status" value="1"/>
</dbReference>
<dbReference type="GO" id="GO:0103068">
    <property type="term" value="F:leukotriene C4 gamma-glutamyl transferase activity"/>
    <property type="evidence" value="ECO:0007669"/>
    <property type="project" value="UniProtKB-EC"/>
</dbReference>
<dbReference type="PRINTS" id="PR01210">
    <property type="entry name" value="GGTRANSPTASE"/>
</dbReference>
<accession>A0ABS8C9A2</accession>
<organism evidence="12 13">
    <name type="scientific">Mesopusillimonas faecipullorum</name>
    <dbReference type="NCBI Taxonomy" id="2755040"/>
    <lineage>
        <taxon>Bacteria</taxon>
        <taxon>Pseudomonadati</taxon>
        <taxon>Pseudomonadota</taxon>
        <taxon>Betaproteobacteria</taxon>
        <taxon>Burkholderiales</taxon>
        <taxon>Alcaligenaceae</taxon>
        <taxon>Mesopusillimonas</taxon>
    </lineage>
</organism>